<evidence type="ECO:0000313" key="3">
    <source>
        <dbReference type="Proteomes" id="UP000275078"/>
    </source>
</evidence>
<keyword evidence="3" id="KW-1185">Reference proteome</keyword>
<sequence length="112" mass="13049">MPTSFKSTCRLQNSVTHPKVYYSMGLQYTLDSDPVAQPHLSCLTAHIQDLEQQVQALRQEVAARKKSAEDLETARALMRSERAQLEREWQEFRDKKKEVLEIINRLIQSMDD</sequence>
<name>A0A3N4INH5_ASCIM</name>
<protein>
    <submittedName>
        <fullName evidence="2">Uncharacterized protein</fullName>
    </submittedName>
</protein>
<evidence type="ECO:0000313" key="2">
    <source>
        <dbReference type="EMBL" id="RPA83124.1"/>
    </source>
</evidence>
<proteinExistence type="predicted"/>
<dbReference type="EMBL" id="ML119666">
    <property type="protein sequence ID" value="RPA83124.1"/>
    <property type="molecule type" value="Genomic_DNA"/>
</dbReference>
<reference evidence="2 3" key="1">
    <citation type="journal article" date="2018" name="Nat. Ecol. Evol.">
        <title>Pezizomycetes genomes reveal the molecular basis of ectomycorrhizal truffle lifestyle.</title>
        <authorList>
            <person name="Murat C."/>
            <person name="Payen T."/>
            <person name="Noel B."/>
            <person name="Kuo A."/>
            <person name="Morin E."/>
            <person name="Chen J."/>
            <person name="Kohler A."/>
            <person name="Krizsan K."/>
            <person name="Balestrini R."/>
            <person name="Da Silva C."/>
            <person name="Montanini B."/>
            <person name="Hainaut M."/>
            <person name="Levati E."/>
            <person name="Barry K.W."/>
            <person name="Belfiori B."/>
            <person name="Cichocki N."/>
            <person name="Clum A."/>
            <person name="Dockter R.B."/>
            <person name="Fauchery L."/>
            <person name="Guy J."/>
            <person name="Iotti M."/>
            <person name="Le Tacon F."/>
            <person name="Lindquist E.A."/>
            <person name="Lipzen A."/>
            <person name="Malagnac F."/>
            <person name="Mello A."/>
            <person name="Molinier V."/>
            <person name="Miyauchi S."/>
            <person name="Poulain J."/>
            <person name="Riccioni C."/>
            <person name="Rubini A."/>
            <person name="Sitrit Y."/>
            <person name="Splivallo R."/>
            <person name="Traeger S."/>
            <person name="Wang M."/>
            <person name="Zifcakova L."/>
            <person name="Wipf D."/>
            <person name="Zambonelli A."/>
            <person name="Paolocci F."/>
            <person name="Nowrousian M."/>
            <person name="Ottonello S."/>
            <person name="Baldrian P."/>
            <person name="Spatafora J.W."/>
            <person name="Henrissat B."/>
            <person name="Nagy L.G."/>
            <person name="Aury J.M."/>
            <person name="Wincker P."/>
            <person name="Grigoriev I.V."/>
            <person name="Bonfante P."/>
            <person name="Martin F.M."/>
        </authorList>
    </citation>
    <scope>NUCLEOTIDE SEQUENCE [LARGE SCALE GENOMIC DNA]</scope>
    <source>
        <strain evidence="2 3">RN42</strain>
    </source>
</reference>
<keyword evidence="1" id="KW-0175">Coiled coil</keyword>
<dbReference type="Proteomes" id="UP000275078">
    <property type="component" value="Unassembled WGS sequence"/>
</dbReference>
<gene>
    <name evidence="2" type="ORF">BJ508DRAFT_324715</name>
</gene>
<organism evidence="2 3">
    <name type="scientific">Ascobolus immersus RN42</name>
    <dbReference type="NCBI Taxonomy" id="1160509"/>
    <lineage>
        <taxon>Eukaryota</taxon>
        <taxon>Fungi</taxon>
        <taxon>Dikarya</taxon>
        <taxon>Ascomycota</taxon>
        <taxon>Pezizomycotina</taxon>
        <taxon>Pezizomycetes</taxon>
        <taxon>Pezizales</taxon>
        <taxon>Ascobolaceae</taxon>
        <taxon>Ascobolus</taxon>
    </lineage>
</organism>
<dbReference type="AlphaFoldDB" id="A0A3N4INH5"/>
<accession>A0A3N4INH5</accession>
<evidence type="ECO:0000256" key="1">
    <source>
        <dbReference type="SAM" id="Coils"/>
    </source>
</evidence>
<feature type="coiled-coil region" evidence="1">
    <location>
        <begin position="40"/>
        <end position="88"/>
    </location>
</feature>